<keyword evidence="7" id="KW-0030">Aminoacyl-tRNA synthetase</keyword>
<dbReference type="GO" id="GO:0006424">
    <property type="term" value="P:glutamyl-tRNA aminoacylation"/>
    <property type="evidence" value="ECO:0007669"/>
    <property type="project" value="InterPro"/>
</dbReference>
<dbReference type="Gene3D" id="3.40.50.620">
    <property type="entry name" value="HUPs"/>
    <property type="match status" value="1"/>
</dbReference>
<organism evidence="11">
    <name type="scientific">freshwater metagenome</name>
    <dbReference type="NCBI Taxonomy" id="449393"/>
    <lineage>
        <taxon>unclassified sequences</taxon>
        <taxon>metagenomes</taxon>
        <taxon>ecological metagenomes</taxon>
    </lineage>
</organism>
<proteinExistence type="inferred from homology"/>
<dbReference type="InterPro" id="IPR004527">
    <property type="entry name" value="Glu-tRNA-ligase_bac/mito"/>
</dbReference>
<dbReference type="Gene3D" id="1.10.10.350">
    <property type="match status" value="1"/>
</dbReference>
<evidence type="ECO:0000256" key="1">
    <source>
        <dbReference type="ARBA" id="ARBA00007894"/>
    </source>
</evidence>
<evidence type="ECO:0000313" key="11">
    <source>
        <dbReference type="EMBL" id="CAB4740190.1"/>
    </source>
</evidence>
<dbReference type="SUPFAM" id="SSF48163">
    <property type="entry name" value="An anticodon-binding domain of class I aminoacyl-tRNA synthetases"/>
    <property type="match status" value="1"/>
</dbReference>
<keyword evidence="5" id="KW-0067">ATP-binding</keyword>
<dbReference type="PRINTS" id="PR00987">
    <property type="entry name" value="TRNASYNTHGLU"/>
</dbReference>
<dbReference type="InterPro" id="IPR000924">
    <property type="entry name" value="Glu/Gln-tRNA-synth"/>
</dbReference>
<dbReference type="GO" id="GO:0008270">
    <property type="term" value="F:zinc ion binding"/>
    <property type="evidence" value="ECO:0007669"/>
    <property type="project" value="InterPro"/>
</dbReference>
<feature type="domain" description="Glutamyl/glutaminyl-tRNA synthetase class Ib catalytic" evidence="9">
    <location>
        <begin position="5"/>
        <end position="304"/>
    </location>
</feature>
<dbReference type="InterPro" id="IPR045462">
    <property type="entry name" value="aa-tRNA-synth_I_cd-bd"/>
</dbReference>
<dbReference type="PANTHER" id="PTHR43311:SF2">
    <property type="entry name" value="GLUTAMATE--TRNA LIGASE, MITOCHONDRIAL-RELATED"/>
    <property type="match status" value="1"/>
</dbReference>
<dbReference type="InterPro" id="IPR014729">
    <property type="entry name" value="Rossmann-like_a/b/a_fold"/>
</dbReference>
<feature type="domain" description="Aminoacyl-tRNA synthetase class I anticodon-binding" evidence="10">
    <location>
        <begin position="330"/>
        <end position="466"/>
    </location>
</feature>
<dbReference type="GO" id="GO:0004818">
    <property type="term" value="F:glutamate-tRNA ligase activity"/>
    <property type="evidence" value="ECO:0007669"/>
    <property type="project" value="UniProtKB-EC"/>
</dbReference>
<evidence type="ECO:0000256" key="3">
    <source>
        <dbReference type="ARBA" id="ARBA00022598"/>
    </source>
</evidence>
<dbReference type="InterPro" id="IPR033910">
    <property type="entry name" value="GluRS_core"/>
</dbReference>
<dbReference type="CDD" id="cd00808">
    <property type="entry name" value="GluRS_core"/>
    <property type="match status" value="1"/>
</dbReference>
<keyword evidence="3" id="KW-0436">Ligase</keyword>
<evidence type="ECO:0000256" key="7">
    <source>
        <dbReference type="ARBA" id="ARBA00023146"/>
    </source>
</evidence>
<dbReference type="HAMAP" id="MF_00022">
    <property type="entry name" value="Glu_tRNA_synth_type1"/>
    <property type="match status" value="1"/>
</dbReference>
<sequence>MTDPVRVRFAPSPTGYLHLGSARAALFNWLAARHMGGSFLLRIEDTDLDRSKPELIEVIYQGLTWLGLDWDEEPLLQSSRNSEHQLAVDALLESGAAYWSSPLADEDRAEFGNKAYDPADRDRNLGPGDGRAVRFRVPESGVTSWNDLIRGEISVEHANIEDFVIRRANGSPTFFLANASDDAFMGITHVIRGEDLINVTPKYLLLREAMQISSPLPEFAHMPLIVNEQRKKLSKRRDDVSLMDYKDRGFLAEAMVNYLSTLGWGPTDGQEVRLDPLNLSDGFPTMFEIAQVSSSPAFFDTKKLLFVNGEHLRALSTEEFANRSAPFIALAPWFERFESDPENTQKLMQILPEVQTRVETLAEVPGYVDFLFLEDPEVDEKAWDKAMGPDAAAWLAACIEGISTWEWTAPQLYESFMALAEDMGANRRKFQAPVRVAVTGRSVGPPLFESMQILGRAEVIRRLQATLDRVALTA</sequence>
<evidence type="ECO:0000256" key="6">
    <source>
        <dbReference type="ARBA" id="ARBA00022917"/>
    </source>
</evidence>
<evidence type="ECO:0000256" key="5">
    <source>
        <dbReference type="ARBA" id="ARBA00022840"/>
    </source>
</evidence>
<evidence type="ECO:0000256" key="8">
    <source>
        <dbReference type="ARBA" id="ARBA00030865"/>
    </source>
</evidence>
<keyword evidence="4" id="KW-0547">Nucleotide-binding</keyword>
<dbReference type="Pfam" id="PF00749">
    <property type="entry name" value="tRNA-synt_1c"/>
    <property type="match status" value="1"/>
</dbReference>
<dbReference type="GO" id="GO:0000049">
    <property type="term" value="F:tRNA binding"/>
    <property type="evidence" value="ECO:0007669"/>
    <property type="project" value="InterPro"/>
</dbReference>
<dbReference type="InterPro" id="IPR020058">
    <property type="entry name" value="Glu/Gln-tRNA-synth_Ib_cat-dom"/>
</dbReference>
<dbReference type="InterPro" id="IPR020751">
    <property type="entry name" value="aa-tRNA-synth_I_codon-bd_sub2"/>
</dbReference>
<dbReference type="SUPFAM" id="SSF52374">
    <property type="entry name" value="Nucleotidylyl transferase"/>
    <property type="match status" value="1"/>
</dbReference>
<protein>
    <recommendedName>
        <fullName evidence="2">glutamate--tRNA ligase</fullName>
        <ecNumber evidence="2">6.1.1.17</ecNumber>
    </recommendedName>
    <alternativeName>
        <fullName evidence="8">Glutamyl-tRNA synthetase</fullName>
    </alternativeName>
</protein>
<name>A0A6J6SZ79_9ZZZZ</name>
<dbReference type="InterPro" id="IPR008925">
    <property type="entry name" value="aa_tRNA-synth_I_cd-bd_sf"/>
</dbReference>
<dbReference type="Pfam" id="PF19269">
    <property type="entry name" value="Anticodon_2"/>
    <property type="match status" value="1"/>
</dbReference>
<evidence type="ECO:0000259" key="9">
    <source>
        <dbReference type="Pfam" id="PF00749"/>
    </source>
</evidence>
<dbReference type="GO" id="GO:0005524">
    <property type="term" value="F:ATP binding"/>
    <property type="evidence" value="ECO:0007669"/>
    <property type="project" value="UniProtKB-KW"/>
</dbReference>
<keyword evidence="6" id="KW-0648">Protein biosynthesis</keyword>
<dbReference type="EMBL" id="CAEZYU010000037">
    <property type="protein sequence ID" value="CAB4740190.1"/>
    <property type="molecule type" value="Genomic_DNA"/>
</dbReference>
<dbReference type="AlphaFoldDB" id="A0A6J6SZ79"/>
<dbReference type="GO" id="GO:0005829">
    <property type="term" value="C:cytosol"/>
    <property type="evidence" value="ECO:0007669"/>
    <property type="project" value="TreeGrafter"/>
</dbReference>
<evidence type="ECO:0000259" key="10">
    <source>
        <dbReference type="Pfam" id="PF19269"/>
    </source>
</evidence>
<evidence type="ECO:0000256" key="4">
    <source>
        <dbReference type="ARBA" id="ARBA00022741"/>
    </source>
</evidence>
<gene>
    <name evidence="11" type="ORF">UFOPK2766_00981</name>
</gene>
<dbReference type="EC" id="6.1.1.17" evidence="2"/>
<accession>A0A6J6SZ79</accession>
<dbReference type="NCBIfam" id="TIGR00464">
    <property type="entry name" value="gltX_bact"/>
    <property type="match status" value="1"/>
</dbReference>
<reference evidence="11" key="1">
    <citation type="submission" date="2020-05" db="EMBL/GenBank/DDBJ databases">
        <authorList>
            <person name="Chiriac C."/>
            <person name="Salcher M."/>
            <person name="Ghai R."/>
            <person name="Kavagutti S V."/>
        </authorList>
    </citation>
    <scope>NUCLEOTIDE SEQUENCE</scope>
</reference>
<evidence type="ECO:0000256" key="2">
    <source>
        <dbReference type="ARBA" id="ARBA00012835"/>
    </source>
</evidence>
<comment type="similarity">
    <text evidence="1">Belongs to the class-I aminoacyl-tRNA synthetase family. Glutamate--tRNA ligase type 1 subfamily.</text>
</comment>
<dbReference type="InterPro" id="IPR049940">
    <property type="entry name" value="GluQ/Sye"/>
</dbReference>
<dbReference type="PANTHER" id="PTHR43311">
    <property type="entry name" value="GLUTAMATE--TRNA LIGASE"/>
    <property type="match status" value="1"/>
</dbReference>